<dbReference type="NCBIfam" id="TIGR02532">
    <property type="entry name" value="IV_pilin_GFxxxE"/>
    <property type="match status" value="1"/>
</dbReference>
<dbReference type="PROSITE" id="PS00409">
    <property type="entry name" value="PROKAR_NTER_METHYL"/>
    <property type="match status" value="1"/>
</dbReference>
<evidence type="ECO:0000313" key="2">
    <source>
        <dbReference type="Proteomes" id="UP000051861"/>
    </source>
</evidence>
<evidence type="ECO:0000313" key="1">
    <source>
        <dbReference type="EMBL" id="KPJ66707.1"/>
    </source>
</evidence>
<gene>
    <name evidence="1" type="ORF">AMJ44_08020</name>
</gene>
<dbReference type="SUPFAM" id="SSF54523">
    <property type="entry name" value="Pili subunits"/>
    <property type="match status" value="1"/>
</dbReference>
<comment type="caution">
    <text evidence="1">The sequence shown here is derived from an EMBL/GenBank/DDBJ whole genome shotgun (WGS) entry which is preliminary data.</text>
</comment>
<accession>A0A0S7XWR4</accession>
<dbReference type="InterPro" id="IPR045584">
    <property type="entry name" value="Pilin-like"/>
</dbReference>
<sequence length="123" mass="13050">MKSKGFTLIEILIVIGVLALIFSFSFPSLSLFSAQLSLAASAKALTSELRNVQSQAVLQHKTLSPDLSKLRFPPGIKLINLSSISFSASGFPPPGGSGTIILQNRLGQARKIIVSSAGRVRVE</sequence>
<dbReference type="Gene3D" id="3.30.700.10">
    <property type="entry name" value="Glycoprotein, Type 4 Pilin"/>
    <property type="match status" value="1"/>
</dbReference>
<name>A0A0S7XWR4_UNCSA</name>
<dbReference type="AlphaFoldDB" id="A0A0S7XWR4"/>
<organism evidence="1 2">
    <name type="scientific">candidate division WOR-1 bacterium DG_54_3</name>
    <dbReference type="NCBI Taxonomy" id="1703775"/>
    <lineage>
        <taxon>Bacteria</taxon>
        <taxon>Bacillati</taxon>
        <taxon>Saganbacteria</taxon>
    </lineage>
</organism>
<proteinExistence type="predicted"/>
<dbReference type="Pfam" id="PF07963">
    <property type="entry name" value="N_methyl"/>
    <property type="match status" value="1"/>
</dbReference>
<dbReference type="EMBL" id="LIZX01000074">
    <property type="protein sequence ID" value="KPJ66707.1"/>
    <property type="molecule type" value="Genomic_DNA"/>
</dbReference>
<dbReference type="Proteomes" id="UP000051861">
    <property type="component" value="Unassembled WGS sequence"/>
</dbReference>
<reference evidence="1 2" key="1">
    <citation type="journal article" date="2015" name="Microbiome">
        <title>Genomic resolution of linkages in carbon, nitrogen, and sulfur cycling among widespread estuary sediment bacteria.</title>
        <authorList>
            <person name="Baker B.J."/>
            <person name="Lazar C.S."/>
            <person name="Teske A.P."/>
            <person name="Dick G.J."/>
        </authorList>
    </citation>
    <scope>NUCLEOTIDE SEQUENCE [LARGE SCALE GENOMIC DNA]</scope>
    <source>
        <strain evidence="1">DG_54_3</strain>
    </source>
</reference>
<dbReference type="InterPro" id="IPR012902">
    <property type="entry name" value="N_methyl_site"/>
</dbReference>
<protein>
    <recommendedName>
        <fullName evidence="3">General secretion pathway GspH domain-containing protein</fullName>
    </recommendedName>
</protein>
<evidence type="ECO:0008006" key="3">
    <source>
        <dbReference type="Google" id="ProtNLM"/>
    </source>
</evidence>